<organism evidence="1 2">
    <name type="scientific">Gossypium raimondii</name>
    <name type="common">Peruvian cotton</name>
    <name type="synonym">Gossypium klotzschianum subsp. raimondii</name>
    <dbReference type="NCBI Taxonomy" id="29730"/>
    <lineage>
        <taxon>Eukaryota</taxon>
        <taxon>Viridiplantae</taxon>
        <taxon>Streptophyta</taxon>
        <taxon>Embryophyta</taxon>
        <taxon>Tracheophyta</taxon>
        <taxon>Spermatophyta</taxon>
        <taxon>Magnoliopsida</taxon>
        <taxon>eudicotyledons</taxon>
        <taxon>Gunneridae</taxon>
        <taxon>Pentapetalae</taxon>
        <taxon>rosids</taxon>
        <taxon>malvids</taxon>
        <taxon>Malvales</taxon>
        <taxon>Malvaceae</taxon>
        <taxon>Malvoideae</taxon>
        <taxon>Gossypium</taxon>
    </lineage>
</organism>
<name>A0A7J8PHK9_GOSRA</name>
<dbReference type="EMBL" id="JABEZZ010000006">
    <property type="protein sequence ID" value="MBA0588643.1"/>
    <property type="molecule type" value="Genomic_DNA"/>
</dbReference>
<evidence type="ECO:0000313" key="2">
    <source>
        <dbReference type="Proteomes" id="UP000593578"/>
    </source>
</evidence>
<proteinExistence type="predicted"/>
<sequence>MSNISCRSRLAADEFYPFRFGLASRPYSENKRNISSMSIIAGLQLWQSMQILKESYASSKLNRVVLSPAKNAFLSYESFHFSSNVKIPTNMKYQ</sequence>
<comment type="caution">
    <text evidence="1">The sequence shown here is derived from an EMBL/GenBank/DDBJ whole genome shotgun (WGS) entry which is preliminary data.</text>
</comment>
<dbReference type="AlphaFoldDB" id="A0A7J8PHK9"/>
<dbReference type="Proteomes" id="UP000593578">
    <property type="component" value="Unassembled WGS sequence"/>
</dbReference>
<evidence type="ECO:0000313" key="1">
    <source>
        <dbReference type="EMBL" id="MBA0588643.1"/>
    </source>
</evidence>
<accession>A0A7J8PHK9</accession>
<protein>
    <submittedName>
        <fullName evidence="1">Uncharacterized protein</fullName>
    </submittedName>
</protein>
<reference evidence="1 2" key="1">
    <citation type="journal article" date="2019" name="Genome Biol. Evol.">
        <title>Insights into the evolution of the New World diploid cottons (Gossypium, subgenus Houzingenia) based on genome sequencing.</title>
        <authorList>
            <person name="Grover C.E."/>
            <person name="Arick M.A. 2nd"/>
            <person name="Thrash A."/>
            <person name="Conover J.L."/>
            <person name="Sanders W.S."/>
            <person name="Peterson D.G."/>
            <person name="Frelichowski J.E."/>
            <person name="Scheffler J.A."/>
            <person name="Scheffler B.E."/>
            <person name="Wendel J.F."/>
        </authorList>
    </citation>
    <scope>NUCLEOTIDE SEQUENCE [LARGE SCALE GENOMIC DNA]</scope>
    <source>
        <strain evidence="1">8</strain>
        <tissue evidence="1">Leaf</tissue>
    </source>
</reference>
<gene>
    <name evidence="1" type="ORF">Gorai_001738</name>
</gene>